<organism evidence="3 4">
    <name type="scientific">Pocillopora meandrina</name>
    <dbReference type="NCBI Taxonomy" id="46732"/>
    <lineage>
        <taxon>Eukaryota</taxon>
        <taxon>Metazoa</taxon>
        <taxon>Cnidaria</taxon>
        <taxon>Anthozoa</taxon>
        <taxon>Hexacorallia</taxon>
        <taxon>Scleractinia</taxon>
        <taxon>Astrocoeniina</taxon>
        <taxon>Pocilloporidae</taxon>
        <taxon>Pocillopora</taxon>
    </lineage>
</organism>
<dbReference type="AlphaFoldDB" id="A0AAU9XV75"/>
<feature type="coiled-coil region" evidence="1">
    <location>
        <begin position="25"/>
        <end position="73"/>
    </location>
</feature>
<reference evidence="3 4" key="1">
    <citation type="submission" date="2022-05" db="EMBL/GenBank/DDBJ databases">
        <authorList>
            <consortium name="Genoscope - CEA"/>
            <person name="William W."/>
        </authorList>
    </citation>
    <scope>NUCLEOTIDE SEQUENCE [LARGE SCALE GENOMIC DNA]</scope>
</reference>
<keyword evidence="1" id="KW-0175">Coiled coil</keyword>
<evidence type="ECO:0000313" key="3">
    <source>
        <dbReference type="EMBL" id="CAH3159926.1"/>
    </source>
</evidence>
<evidence type="ECO:0000256" key="2">
    <source>
        <dbReference type="SAM" id="MobiDB-lite"/>
    </source>
</evidence>
<evidence type="ECO:0000313" key="4">
    <source>
        <dbReference type="Proteomes" id="UP001159428"/>
    </source>
</evidence>
<gene>
    <name evidence="3" type="ORF">PMEA_00032194</name>
</gene>
<keyword evidence="4" id="KW-1185">Reference proteome</keyword>
<feature type="non-terminal residue" evidence="3">
    <location>
        <position position="109"/>
    </location>
</feature>
<dbReference type="Proteomes" id="UP001159428">
    <property type="component" value="Unassembled WGS sequence"/>
</dbReference>
<accession>A0AAU9XV75</accession>
<sequence>FQRTRTKSLLESHMESHLNTAVCSLETTQNQVKDQSKQIERLTSIFNDKSQQLNDQSQQIDSLTSTMQGLVQQVESLTGQAVLVDKTTNQTNDETNKIGATNDKSEEGK</sequence>
<comment type="caution">
    <text evidence="3">The sequence shown here is derived from an EMBL/GenBank/DDBJ whole genome shotgun (WGS) entry which is preliminary data.</text>
</comment>
<feature type="region of interest" description="Disordered" evidence="2">
    <location>
        <begin position="87"/>
        <end position="109"/>
    </location>
</feature>
<protein>
    <submittedName>
        <fullName evidence="3">Uncharacterized protein</fullName>
    </submittedName>
</protein>
<dbReference type="EMBL" id="CALNXJ010000073">
    <property type="protein sequence ID" value="CAH3159926.1"/>
    <property type="molecule type" value="Genomic_DNA"/>
</dbReference>
<name>A0AAU9XV75_9CNID</name>
<evidence type="ECO:0000256" key="1">
    <source>
        <dbReference type="SAM" id="Coils"/>
    </source>
</evidence>
<proteinExistence type="predicted"/>
<feature type="non-terminal residue" evidence="3">
    <location>
        <position position="1"/>
    </location>
</feature>